<feature type="domain" description="Cytochrome c" evidence="14">
    <location>
        <begin position="320"/>
        <end position="409"/>
    </location>
</feature>
<dbReference type="InterPro" id="IPR051459">
    <property type="entry name" value="Cytochrome_c-type_DH"/>
</dbReference>
<feature type="binding site" description="covalent" evidence="12">
    <location>
        <position position="215"/>
    </location>
    <ligand>
        <name>heme c</name>
        <dbReference type="ChEBI" id="CHEBI:61717"/>
        <label>2</label>
    </ligand>
</feature>
<dbReference type="PIRSF" id="PIRSF000018">
    <property type="entry name" value="Mb_ADH_cyt_c"/>
    <property type="match status" value="1"/>
</dbReference>
<dbReference type="Proteomes" id="UP000077786">
    <property type="component" value="Unassembled WGS sequence"/>
</dbReference>
<dbReference type="GO" id="GO:0009055">
    <property type="term" value="F:electron transfer activity"/>
    <property type="evidence" value="ECO:0007669"/>
    <property type="project" value="InterPro"/>
</dbReference>
<comment type="subcellular location">
    <subcellularLocation>
        <location evidence="1">Cell membrane</location>
    </subcellularLocation>
</comment>
<feature type="binding site" description="axial binding residue" evidence="13">
    <location>
        <position position="71"/>
    </location>
    <ligand>
        <name>heme c</name>
        <dbReference type="ChEBI" id="CHEBI:61717"/>
        <label>1</label>
    </ligand>
    <ligandPart>
        <name>Fe</name>
        <dbReference type="ChEBI" id="CHEBI:18248"/>
    </ligandPart>
</feature>
<keyword evidence="7" id="KW-0732">Signal</keyword>
<evidence type="ECO:0000256" key="9">
    <source>
        <dbReference type="ARBA" id="ARBA00022982"/>
    </source>
</evidence>
<evidence type="ECO:0000259" key="14">
    <source>
        <dbReference type="PROSITE" id="PS51007"/>
    </source>
</evidence>
<dbReference type="InterPro" id="IPR036909">
    <property type="entry name" value="Cyt_c-like_dom_sf"/>
</dbReference>
<dbReference type="GO" id="GO:0005506">
    <property type="term" value="F:iron ion binding"/>
    <property type="evidence" value="ECO:0007669"/>
    <property type="project" value="InterPro"/>
</dbReference>
<dbReference type="OrthoDB" id="9811281at2"/>
<dbReference type="InterPro" id="IPR008168">
    <property type="entry name" value="Cyt_C_IC"/>
</dbReference>
<dbReference type="EMBL" id="LUTU01000010">
    <property type="protein sequence ID" value="OAJ67102.1"/>
    <property type="molecule type" value="Genomic_DNA"/>
</dbReference>
<dbReference type="AlphaFoldDB" id="A0A1B6VIP8"/>
<feature type="binding site" description="covalent" evidence="12">
    <location>
        <position position="67"/>
    </location>
    <ligand>
        <name>heme c</name>
        <dbReference type="ChEBI" id="CHEBI:61717"/>
        <label>1</label>
    </ligand>
</feature>
<feature type="domain" description="Cytochrome c" evidence="14">
    <location>
        <begin position="197"/>
        <end position="305"/>
    </location>
</feature>
<keyword evidence="9" id="KW-0249">Electron transport</keyword>
<evidence type="ECO:0000256" key="4">
    <source>
        <dbReference type="ARBA" id="ARBA00022617"/>
    </source>
</evidence>
<keyword evidence="5" id="KW-0679">Respiratory chain</keyword>
<evidence type="ECO:0000256" key="7">
    <source>
        <dbReference type="ARBA" id="ARBA00022729"/>
    </source>
</evidence>
<name>A0A1B6VIP8_9PROT</name>
<feature type="binding site" description="axial binding residue" evidence="13">
    <location>
        <position position="337"/>
    </location>
    <ligand>
        <name>heme c</name>
        <dbReference type="ChEBI" id="CHEBI:61717"/>
        <label>3</label>
    </ligand>
    <ligandPart>
        <name>Fe</name>
        <dbReference type="ChEBI" id="CHEBI:18248"/>
    </ligandPart>
</feature>
<evidence type="ECO:0000256" key="1">
    <source>
        <dbReference type="ARBA" id="ARBA00004236"/>
    </source>
</evidence>
<protein>
    <submittedName>
        <fullName evidence="15">Cytochrome C</fullName>
    </submittedName>
</protein>
<gene>
    <name evidence="15" type="ORF">A0123_02248</name>
</gene>
<evidence type="ECO:0000256" key="8">
    <source>
        <dbReference type="ARBA" id="ARBA00022737"/>
    </source>
</evidence>
<feature type="binding site" description="covalent" evidence="12">
    <location>
        <position position="336"/>
    </location>
    <ligand>
        <name>heme c</name>
        <dbReference type="ChEBI" id="CHEBI:61717"/>
        <label>3</label>
    </ligand>
</feature>
<feature type="binding site" description="covalent" evidence="12">
    <location>
        <position position="333"/>
    </location>
    <ligand>
        <name>heme c</name>
        <dbReference type="ChEBI" id="CHEBI:61717"/>
        <label>3</label>
    </ligand>
</feature>
<evidence type="ECO:0000313" key="16">
    <source>
        <dbReference type="Proteomes" id="UP000077786"/>
    </source>
</evidence>
<dbReference type="InterPro" id="IPR014353">
    <property type="entry name" value="Membr-bd_ADH_cyt_c"/>
</dbReference>
<proteinExistence type="predicted"/>
<comment type="caution">
    <text evidence="15">The sequence shown here is derived from an EMBL/GenBank/DDBJ whole genome shotgun (WGS) entry which is preliminary data.</text>
</comment>
<evidence type="ECO:0000256" key="10">
    <source>
        <dbReference type="ARBA" id="ARBA00023004"/>
    </source>
</evidence>
<evidence type="ECO:0000256" key="6">
    <source>
        <dbReference type="ARBA" id="ARBA00022723"/>
    </source>
</evidence>
<keyword evidence="11" id="KW-0472">Membrane</keyword>
<keyword evidence="4 12" id="KW-0349">Heme</keyword>
<evidence type="ECO:0000313" key="15">
    <source>
        <dbReference type="EMBL" id="OAJ67102.1"/>
    </source>
</evidence>
<dbReference type="GO" id="GO:0016614">
    <property type="term" value="F:oxidoreductase activity, acting on CH-OH group of donors"/>
    <property type="evidence" value="ECO:0007669"/>
    <property type="project" value="InterPro"/>
</dbReference>
<dbReference type="PROSITE" id="PS51007">
    <property type="entry name" value="CYTC"/>
    <property type="match status" value="3"/>
</dbReference>
<evidence type="ECO:0000256" key="12">
    <source>
        <dbReference type="PIRSR" id="PIRSR000018-50"/>
    </source>
</evidence>
<feature type="domain" description="Cytochrome c" evidence="14">
    <location>
        <begin position="53"/>
        <end position="154"/>
    </location>
</feature>
<dbReference type="PATRIC" id="fig|38307.3.peg.2344"/>
<dbReference type="RefSeq" id="WP_064274922.1">
    <property type="nucleotide sequence ID" value="NZ_LUTU01000010.1"/>
</dbReference>
<dbReference type="PRINTS" id="PR00605">
    <property type="entry name" value="CYTCHROMECIC"/>
</dbReference>
<organism evidence="15 16">
    <name type="scientific">Gluconobacter cerinus</name>
    <dbReference type="NCBI Taxonomy" id="38307"/>
    <lineage>
        <taxon>Bacteria</taxon>
        <taxon>Pseudomonadati</taxon>
        <taxon>Pseudomonadota</taxon>
        <taxon>Alphaproteobacteria</taxon>
        <taxon>Acetobacterales</taxon>
        <taxon>Acetobacteraceae</taxon>
        <taxon>Gluconobacter</taxon>
    </lineage>
</organism>
<evidence type="ECO:0000256" key="3">
    <source>
        <dbReference type="ARBA" id="ARBA00022475"/>
    </source>
</evidence>
<dbReference type="SUPFAM" id="SSF46626">
    <property type="entry name" value="Cytochrome c"/>
    <property type="match status" value="3"/>
</dbReference>
<dbReference type="Pfam" id="PF13442">
    <property type="entry name" value="Cytochrome_CBB3"/>
    <property type="match status" value="1"/>
</dbReference>
<keyword evidence="3" id="KW-1003">Cell membrane</keyword>
<dbReference type="Pfam" id="PF00034">
    <property type="entry name" value="Cytochrom_C"/>
    <property type="match status" value="1"/>
</dbReference>
<feature type="binding site" description="axial binding residue" evidence="13">
    <location>
        <position position="216"/>
    </location>
    <ligand>
        <name>heme c</name>
        <dbReference type="ChEBI" id="CHEBI:61717"/>
        <label>2</label>
    </ligand>
    <ligandPart>
        <name>Fe</name>
        <dbReference type="ChEBI" id="CHEBI:18248"/>
    </ligandPart>
</feature>
<evidence type="ECO:0000256" key="11">
    <source>
        <dbReference type="ARBA" id="ARBA00023136"/>
    </source>
</evidence>
<keyword evidence="6 13" id="KW-0479">Metal-binding</keyword>
<dbReference type="PANTHER" id="PTHR35008">
    <property type="entry name" value="BLL4482 PROTEIN-RELATED"/>
    <property type="match status" value="1"/>
</dbReference>
<dbReference type="GO" id="GO:0005886">
    <property type="term" value="C:plasma membrane"/>
    <property type="evidence" value="ECO:0007669"/>
    <property type="project" value="UniProtKB-SubCell"/>
</dbReference>
<dbReference type="GO" id="GO:0020037">
    <property type="term" value="F:heme binding"/>
    <property type="evidence" value="ECO:0007669"/>
    <property type="project" value="InterPro"/>
</dbReference>
<evidence type="ECO:0000256" key="13">
    <source>
        <dbReference type="PIRSR" id="PIRSR000018-51"/>
    </source>
</evidence>
<keyword evidence="10 13" id="KW-0408">Iron</keyword>
<feature type="binding site" description="covalent" evidence="12">
    <location>
        <position position="212"/>
    </location>
    <ligand>
        <name>heme c</name>
        <dbReference type="ChEBI" id="CHEBI:61717"/>
        <label>2</label>
    </ligand>
</feature>
<evidence type="ECO:0000256" key="5">
    <source>
        <dbReference type="ARBA" id="ARBA00022660"/>
    </source>
</evidence>
<accession>A0A1B6VIP8</accession>
<dbReference type="InterPro" id="IPR009056">
    <property type="entry name" value="Cyt_c-like_dom"/>
</dbReference>
<dbReference type="PANTHER" id="PTHR35008:SF8">
    <property type="entry name" value="ALCOHOL DEHYDROGENASE CYTOCHROME C SUBUNIT"/>
    <property type="match status" value="1"/>
</dbReference>
<comment type="cofactor">
    <cofactor evidence="12">
        <name>heme c</name>
        <dbReference type="ChEBI" id="CHEBI:61717"/>
    </cofactor>
    <text evidence="12">Binds 3 heme c groups covalently per subunit.</text>
</comment>
<reference evidence="15 16" key="1">
    <citation type="submission" date="2016-03" db="EMBL/GenBank/DDBJ databases">
        <title>Draft genome sequence of Gluconobacter cerinus strain CECT 9110.</title>
        <authorList>
            <person name="Sainz F."/>
            <person name="Mas A."/>
            <person name="Torija M.J."/>
        </authorList>
    </citation>
    <scope>NUCLEOTIDE SEQUENCE [LARGE SCALE GENOMIC DNA]</scope>
    <source>
        <strain evidence="15 16">CECT 9110</strain>
    </source>
</reference>
<evidence type="ECO:0000256" key="2">
    <source>
        <dbReference type="ARBA" id="ARBA00022448"/>
    </source>
</evidence>
<feature type="binding site" description="covalent" evidence="12">
    <location>
        <position position="70"/>
    </location>
    <ligand>
        <name>heme c</name>
        <dbReference type="ChEBI" id="CHEBI:61717"/>
        <label>1</label>
    </ligand>
</feature>
<sequence length="440" mass="48399">MARWKKNYVGVAFAGSLALIAGGAWSWKSLNTEASRGADNTIMLSNFRPTDPQSISRGKYIMHIADCAACHTAAAGNFAGGYGFSTGFGLLLSSNITPDRETGIGRMTERQFFNAVRQGIGSHGMLYPAMPYTAYRKFSDQDMHDLWAYISTIKTIRNPVKENAGMHFPYNIRFAMVGWNLLFFENSNFLKETDKPEEWNRGRYLVDAAGHCSVCHSPRNSLGAEVGSRYLQGAMLDKWYALNLTADNLDGLGEWSVEDIVSYLKTGTNGRAFAAGPMAEAVSNSTQYMTERDLHAIGVYLKSLPASDHQTSGSTRHNEAEMKRLADVYEINCSACHGLEGEGIKGAVPAFSKNSQMRGDPTNMIHAIITGTRAVHTDLAPTSAGMPSFAWKFTDQDIADILTYIRNNWENNASQVSSQEVNKIRIETGTNPKLYSNKSG</sequence>
<keyword evidence="8" id="KW-0677">Repeat</keyword>
<keyword evidence="2" id="KW-0813">Transport</keyword>
<dbReference type="Gene3D" id="1.10.760.10">
    <property type="entry name" value="Cytochrome c-like domain"/>
    <property type="match status" value="2"/>
</dbReference>